<protein>
    <submittedName>
        <fullName evidence="2">GAF domain-containing protein</fullName>
    </submittedName>
</protein>
<dbReference type="Proteomes" id="UP001597262">
    <property type="component" value="Unassembled WGS sequence"/>
</dbReference>
<evidence type="ECO:0000313" key="3">
    <source>
        <dbReference type="Proteomes" id="UP001597262"/>
    </source>
</evidence>
<accession>A0ABW3RU29</accession>
<proteinExistence type="predicted"/>
<comment type="caution">
    <text evidence="2">The sequence shown here is derived from an EMBL/GenBank/DDBJ whole genome shotgun (WGS) entry which is preliminary data.</text>
</comment>
<dbReference type="RefSeq" id="WP_379317761.1">
    <property type="nucleotide sequence ID" value="NZ_JBHTLM010000003.1"/>
</dbReference>
<evidence type="ECO:0000313" key="2">
    <source>
        <dbReference type="EMBL" id="MFD1175926.1"/>
    </source>
</evidence>
<dbReference type="EMBL" id="JBHTLM010000003">
    <property type="protein sequence ID" value="MFD1175926.1"/>
    <property type="molecule type" value="Genomic_DNA"/>
</dbReference>
<name>A0ABW3RU29_9BACL</name>
<sequence>MKNKSAFQLELDRIRSNLDFDFMGLALAESAEYNYVIKWKYVSGNKNDRYKRIVLQSGKGIAGMVFKTGKPILIPSMDQYAESDCLFNYPIVQSESLKSVGAVPLWKDERVEGVLMGAYRDERQVTEEMLQHLEELTQKGIGDFIWKERMAP</sequence>
<keyword evidence="3" id="KW-1185">Reference proteome</keyword>
<dbReference type="Gene3D" id="3.30.450.40">
    <property type="match status" value="1"/>
</dbReference>
<gene>
    <name evidence="2" type="ORF">ACFQ3W_06345</name>
</gene>
<dbReference type="SUPFAM" id="SSF55781">
    <property type="entry name" value="GAF domain-like"/>
    <property type="match status" value="1"/>
</dbReference>
<evidence type="ECO:0000259" key="1">
    <source>
        <dbReference type="Pfam" id="PF13185"/>
    </source>
</evidence>
<dbReference type="InterPro" id="IPR029016">
    <property type="entry name" value="GAF-like_dom_sf"/>
</dbReference>
<reference evidence="3" key="1">
    <citation type="journal article" date="2019" name="Int. J. Syst. Evol. Microbiol.">
        <title>The Global Catalogue of Microorganisms (GCM) 10K type strain sequencing project: providing services to taxonomists for standard genome sequencing and annotation.</title>
        <authorList>
            <consortium name="The Broad Institute Genomics Platform"/>
            <consortium name="The Broad Institute Genome Sequencing Center for Infectious Disease"/>
            <person name="Wu L."/>
            <person name="Ma J."/>
        </authorList>
    </citation>
    <scope>NUCLEOTIDE SEQUENCE [LARGE SCALE GENOMIC DNA]</scope>
    <source>
        <strain evidence="3">CCUG 59189</strain>
    </source>
</reference>
<feature type="domain" description="GAF" evidence="1">
    <location>
        <begin position="11"/>
        <end position="137"/>
    </location>
</feature>
<organism evidence="2 3">
    <name type="scientific">Paenibacillus puldeungensis</name>
    <dbReference type="NCBI Taxonomy" id="696536"/>
    <lineage>
        <taxon>Bacteria</taxon>
        <taxon>Bacillati</taxon>
        <taxon>Bacillota</taxon>
        <taxon>Bacilli</taxon>
        <taxon>Bacillales</taxon>
        <taxon>Paenibacillaceae</taxon>
        <taxon>Paenibacillus</taxon>
    </lineage>
</organism>
<dbReference type="InterPro" id="IPR003018">
    <property type="entry name" value="GAF"/>
</dbReference>
<dbReference type="Pfam" id="PF13185">
    <property type="entry name" value="GAF_2"/>
    <property type="match status" value="1"/>
</dbReference>